<name>A0ABQ8UDX0_9EUKA</name>
<dbReference type="PROSITE" id="PS50011">
    <property type="entry name" value="PROTEIN_KINASE_DOM"/>
    <property type="match status" value="1"/>
</dbReference>
<protein>
    <recommendedName>
        <fullName evidence="1">Protein kinase domain-containing protein</fullName>
    </recommendedName>
</protein>
<dbReference type="InterPro" id="IPR050235">
    <property type="entry name" value="CK1_Ser-Thr_kinase"/>
</dbReference>
<dbReference type="PANTHER" id="PTHR11909">
    <property type="entry name" value="CASEIN KINASE-RELATED"/>
    <property type="match status" value="1"/>
</dbReference>
<accession>A0ABQ8UDX0</accession>
<evidence type="ECO:0000313" key="2">
    <source>
        <dbReference type="EMBL" id="KAJ4457480.1"/>
    </source>
</evidence>
<dbReference type="EMBL" id="JAPMOS010000046">
    <property type="protein sequence ID" value="KAJ4457480.1"/>
    <property type="molecule type" value="Genomic_DNA"/>
</dbReference>
<dbReference type="InterPro" id="IPR011009">
    <property type="entry name" value="Kinase-like_dom_sf"/>
</dbReference>
<comment type="caution">
    <text evidence="2">The sequence shown here is derived from an EMBL/GenBank/DDBJ whole genome shotgun (WGS) entry which is preliminary data.</text>
</comment>
<organism evidence="2 3">
    <name type="scientific">Paratrimastix pyriformis</name>
    <dbReference type="NCBI Taxonomy" id="342808"/>
    <lineage>
        <taxon>Eukaryota</taxon>
        <taxon>Metamonada</taxon>
        <taxon>Preaxostyla</taxon>
        <taxon>Paratrimastigidae</taxon>
        <taxon>Paratrimastix</taxon>
    </lineage>
</organism>
<dbReference type="Proteomes" id="UP001141327">
    <property type="component" value="Unassembled WGS sequence"/>
</dbReference>
<sequence>MDRVMTNTLRTTPQYGTGANFEGPCSGGREVNGRTRSLGINFTLCLLKKTTGTYTKGVIFWSWDCEGSLCPAGSANLLSNNQMNFEDVERLKRSRVEAMARPDVLASQENLEAKEMQMLMEANKVLLEANKMMREATKMMMEAKKAETLNTESFCTTTTPTPVNSEAALTPLPADVFLKPPSGEDIVAVQDVTPFPKDCEDSASLTPIFRALLQQYAPDNIWVLDTRLAAVSEFTPDLTIVYGPRRRTPEAQEPTPTLENILCLVKISTTAPTSVNATPEASDDALRLLRSHRFRAVAYAIGMWPEGFQVCRVLQPPDTARPAAETRVQLTEVLGHGTAEGQRLLRRLFRVSREELGIPDPIRLPGFDPLLPIEPLMPVMPTRPVVELLRQDTPLFANTAHPAEIVLKVQSTSGQEIEVYQALSAAAGGGGDDDAASPAGFLRLVFHDRIEPCCSLHAQAATAPRGCTRLFLSPRLERIDSWTAEMALAAVDRLQYLHRQHYLAVDVRPQNWMMLRGPPQGAPPPEVFLIDFGLALRFGEYNPGDDDDDKCECGGGTVEVIAGDPSYASLAVLRDLGTEEQMHRYTPADDLEALVHCVMSCVLGRCPPAFRLDTADRDLPRILAFWQNQRVFPPCLTDALQAASRGQYAKVKRFLAEYWAWDLKCPPMK</sequence>
<evidence type="ECO:0000259" key="1">
    <source>
        <dbReference type="PROSITE" id="PS50011"/>
    </source>
</evidence>
<keyword evidence="3" id="KW-1185">Reference proteome</keyword>
<feature type="domain" description="Protein kinase" evidence="1">
    <location>
        <begin position="328"/>
        <end position="669"/>
    </location>
</feature>
<dbReference type="Gene3D" id="1.10.510.10">
    <property type="entry name" value="Transferase(Phosphotransferase) domain 1"/>
    <property type="match status" value="1"/>
</dbReference>
<proteinExistence type="predicted"/>
<evidence type="ECO:0000313" key="3">
    <source>
        <dbReference type="Proteomes" id="UP001141327"/>
    </source>
</evidence>
<gene>
    <name evidence="2" type="ORF">PAPYR_7076</name>
</gene>
<reference evidence="2" key="1">
    <citation type="journal article" date="2022" name="bioRxiv">
        <title>Genomics of Preaxostyla Flagellates Illuminates Evolutionary Transitions and the Path Towards Mitochondrial Loss.</title>
        <authorList>
            <person name="Novak L.V.F."/>
            <person name="Treitli S.C."/>
            <person name="Pyrih J."/>
            <person name="Halakuc P."/>
            <person name="Pipaliya S.V."/>
            <person name="Vacek V."/>
            <person name="Brzon O."/>
            <person name="Soukal P."/>
            <person name="Eme L."/>
            <person name="Dacks J.B."/>
            <person name="Karnkowska A."/>
            <person name="Elias M."/>
            <person name="Hampl V."/>
        </authorList>
    </citation>
    <scope>NUCLEOTIDE SEQUENCE</scope>
    <source>
        <strain evidence="2">RCP-MX</strain>
    </source>
</reference>
<dbReference type="InterPro" id="IPR000719">
    <property type="entry name" value="Prot_kinase_dom"/>
</dbReference>
<dbReference type="SUPFAM" id="SSF56112">
    <property type="entry name" value="Protein kinase-like (PK-like)"/>
    <property type="match status" value="1"/>
</dbReference>